<dbReference type="AlphaFoldDB" id="A0A1M6CJB4"/>
<keyword evidence="2" id="KW-1185">Reference proteome</keyword>
<dbReference type="Proteomes" id="UP000184442">
    <property type="component" value="Unassembled WGS sequence"/>
</dbReference>
<dbReference type="STRING" id="1122184.SAMN02745176_00809"/>
<proteinExistence type="predicted"/>
<accession>A0A1M6CJB4</accession>
<evidence type="ECO:0000313" key="2">
    <source>
        <dbReference type="Proteomes" id="UP000184442"/>
    </source>
</evidence>
<gene>
    <name evidence="1" type="ORF">SAMN02745176_00809</name>
</gene>
<evidence type="ECO:0000313" key="1">
    <source>
        <dbReference type="EMBL" id="SHI61122.1"/>
    </source>
</evidence>
<dbReference type="RefSeq" id="WP_073024807.1">
    <property type="nucleotide sequence ID" value="NZ_FQZS01000005.1"/>
</dbReference>
<dbReference type="OrthoDB" id="1908495at2"/>
<sequence length="99" mass="11427">MRIAGQLDSKRVKHICYTPIDSHVNEIVKNECIVFTGTKDKWLTKNARNELANHSNIILIQVENAVHSLEIDDDYKQSIRILEYITDKCSDLIKDNMVV</sequence>
<organism evidence="1 2">
    <name type="scientific">Lutispora thermophila DSM 19022</name>
    <dbReference type="NCBI Taxonomy" id="1122184"/>
    <lineage>
        <taxon>Bacteria</taxon>
        <taxon>Bacillati</taxon>
        <taxon>Bacillota</taxon>
        <taxon>Clostridia</taxon>
        <taxon>Lutisporales</taxon>
        <taxon>Lutisporaceae</taxon>
        <taxon>Lutispora</taxon>
    </lineage>
</organism>
<evidence type="ECO:0008006" key="3">
    <source>
        <dbReference type="Google" id="ProtNLM"/>
    </source>
</evidence>
<name>A0A1M6CJB4_9FIRM</name>
<protein>
    <recommendedName>
        <fullName evidence="3">Alpha/beta hydrolase family protein</fullName>
    </recommendedName>
</protein>
<dbReference type="EMBL" id="FQZS01000005">
    <property type="protein sequence ID" value="SHI61122.1"/>
    <property type="molecule type" value="Genomic_DNA"/>
</dbReference>
<reference evidence="1 2" key="1">
    <citation type="submission" date="2016-11" db="EMBL/GenBank/DDBJ databases">
        <authorList>
            <person name="Jaros S."/>
            <person name="Januszkiewicz K."/>
            <person name="Wedrychowicz H."/>
        </authorList>
    </citation>
    <scope>NUCLEOTIDE SEQUENCE [LARGE SCALE GENOMIC DNA]</scope>
    <source>
        <strain evidence="1 2">DSM 19022</strain>
    </source>
</reference>